<evidence type="ECO:0000313" key="1">
    <source>
        <dbReference type="EMBL" id="MCX2802232.1"/>
    </source>
</evidence>
<dbReference type="EMBL" id="JAPHQB010000015">
    <property type="protein sequence ID" value="MCX2802232.1"/>
    <property type="molecule type" value="Genomic_DNA"/>
</dbReference>
<evidence type="ECO:0000313" key="2">
    <source>
        <dbReference type="Proteomes" id="UP001209730"/>
    </source>
</evidence>
<reference evidence="1" key="1">
    <citation type="submission" date="2022-11" db="EMBL/GenBank/DDBJ databases">
        <title>Chitin-degrading and fungicidal potential of chitinolytic bacterial strains from marine environment of the Pacific Ocean regions.</title>
        <authorList>
            <person name="Pentekhina I."/>
            <person name="Nedashkovskaya O."/>
            <person name="Seitkalieva A."/>
            <person name="Podvolotskaya A."/>
            <person name="Tekutyeva L."/>
            <person name="Balabanova L."/>
        </authorList>
    </citation>
    <scope>NUCLEOTIDE SEQUENCE</scope>
    <source>
        <strain evidence="1">KMM 6838</strain>
    </source>
</reference>
<comment type="caution">
    <text evidence="1">The sequence shown here is derived from an EMBL/GenBank/DDBJ whole genome shotgun (WGS) entry which is preliminary data.</text>
</comment>
<protein>
    <submittedName>
        <fullName evidence="1">Uncharacterized protein</fullName>
    </submittedName>
</protein>
<accession>A0AB35I0C6</accession>
<name>A0AB35I0C6_MICTH</name>
<dbReference type="RefSeq" id="WP_266066196.1">
    <property type="nucleotide sequence ID" value="NZ_JAPHQB010000015.1"/>
</dbReference>
<proteinExistence type="predicted"/>
<gene>
    <name evidence="1" type="ORF">OQJ68_10590</name>
</gene>
<sequence>MINGFSFSAAFVAVTRKISALLPRPTAIGGDELEAVKQRCRQSYECWGHCECPYPVGDIRRAVWVAETHRIVREQLSGVVRCGSVIEGECVNELIGEVANV</sequence>
<dbReference type="AlphaFoldDB" id="A0AB35I0C6"/>
<dbReference type="Proteomes" id="UP001209730">
    <property type="component" value="Unassembled WGS sequence"/>
</dbReference>
<organism evidence="1 2">
    <name type="scientific">Microbulbifer thermotolerans</name>
    <dbReference type="NCBI Taxonomy" id="252514"/>
    <lineage>
        <taxon>Bacteria</taxon>
        <taxon>Pseudomonadati</taxon>
        <taxon>Pseudomonadota</taxon>
        <taxon>Gammaproteobacteria</taxon>
        <taxon>Cellvibrionales</taxon>
        <taxon>Microbulbiferaceae</taxon>
        <taxon>Microbulbifer</taxon>
    </lineage>
</organism>